<accession>A0ABC8RGL3</accession>
<comment type="caution">
    <text evidence="1">The sequence shown here is derived from an EMBL/GenBank/DDBJ whole genome shotgun (WGS) entry which is preliminary data.</text>
</comment>
<organism evidence="1 2">
    <name type="scientific">Ilex paraguariensis</name>
    <name type="common">yerba mate</name>
    <dbReference type="NCBI Taxonomy" id="185542"/>
    <lineage>
        <taxon>Eukaryota</taxon>
        <taxon>Viridiplantae</taxon>
        <taxon>Streptophyta</taxon>
        <taxon>Embryophyta</taxon>
        <taxon>Tracheophyta</taxon>
        <taxon>Spermatophyta</taxon>
        <taxon>Magnoliopsida</taxon>
        <taxon>eudicotyledons</taxon>
        <taxon>Gunneridae</taxon>
        <taxon>Pentapetalae</taxon>
        <taxon>asterids</taxon>
        <taxon>campanulids</taxon>
        <taxon>Aquifoliales</taxon>
        <taxon>Aquifoliaceae</taxon>
        <taxon>Ilex</taxon>
    </lineage>
</organism>
<protein>
    <submittedName>
        <fullName evidence="1">Uncharacterized protein</fullName>
    </submittedName>
</protein>
<proteinExistence type="predicted"/>
<name>A0ABC8RGL3_9AQUA</name>
<gene>
    <name evidence="1" type="ORF">ILEXP_LOCUS11853</name>
</gene>
<dbReference type="Proteomes" id="UP001642360">
    <property type="component" value="Unassembled WGS sequence"/>
</dbReference>
<dbReference type="AlphaFoldDB" id="A0ABC8RGL3"/>
<reference evidence="1 2" key="1">
    <citation type="submission" date="2024-02" db="EMBL/GenBank/DDBJ databases">
        <authorList>
            <person name="Vignale AGUSTIN F."/>
            <person name="Sosa J E."/>
            <person name="Modenutti C."/>
        </authorList>
    </citation>
    <scope>NUCLEOTIDE SEQUENCE [LARGE SCALE GENOMIC DNA]</scope>
</reference>
<keyword evidence="2" id="KW-1185">Reference proteome</keyword>
<sequence>MEDKIRLLSPTLPSHIDDLQIPGTTIIYPSGAELRELDEILGVGKGSLRRHQATLSGEELGGNLGELADLKG</sequence>
<evidence type="ECO:0000313" key="1">
    <source>
        <dbReference type="EMBL" id="CAK9144110.1"/>
    </source>
</evidence>
<evidence type="ECO:0000313" key="2">
    <source>
        <dbReference type="Proteomes" id="UP001642360"/>
    </source>
</evidence>
<dbReference type="EMBL" id="CAUOFW020001369">
    <property type="protein sequence ID" value="CAK9144110.1"/>
    <property type="molecule type" value="Genomic_DNA"/>
</dbReference>